<evidence type="ECO:0000313" key="2">
    <source>
        <dbReference type="Proteomes" id="UP001500218"/>
    </source>
</evidence>
<proteinExistence type="predicted"/>
<keyword evidence="2" id="KW-1185">Reference proteome</keyword>
<dbReference type="Proteomes" id="UP001500218">
    <property type="component" value="Unassembled WGS sequence"/>
</dbReference>
<comment type="caution">
    <text evidence="1">The sequence shown here is derived from an EMBL/GenBank/DDBJ whole genome shotgun (WGS) entry which is preliminary data.</text>
</comment>
<gene>
    <name evidence="1" type="ORF">GCM10009682_57360</name>
</gene>
<accession>A0ABP4YUG1</accession>
<evidence type="ECO:0000313" key="1">
    <source>
        <dbReference type="EMBL" id="GAA1831285.1"/>
    </source>
</evidence>
<sequence length="109" mass="11866">MVPDARGRDITFYALYARAVGREYAWTDAGKVSAADHGVADREVVEALYSPQRIENQIGTLLLAVAGLADTSRVIVVLCERIASVNTFAIMAARPATPEEIKLWMEGTL</sequence>
<reference evidence="2" key="1">
    <citation type="journal article" date="2019" name="Int. J. Syst. Evol. Microbiol.">
        <title>The Global Catalogue of Microorganisms (GCM) 10K type strain sequencing project: providing services to taxonomists for standard genome sequencing and annotation.</title>
        <authorList>
            <consortium name="The Broad Institute Genomics Platform"/>
            <consortium name="The Broad Institute Genome Sequencing Center for Infectious Disease"/>
            <person name="Wu L."/>
            <person name="Ma J."/>
        </authorList>
    </citation>
    <scope>NUCLEOTIDE SEQUENCE [LARGE SCALE GENOMIC DNA]</scope>
    <source>
        <strain evidence="2">JCM 13250</strain>
    </source>
</reference>
<dbReference type="EMBL" id="BAAALT010000269">
    <property type="protein sequence ID" value="GAA1831285.1"/>
    <property type="molecule type" value="Genomic_DNA"/>
</dbReference>
<protein>
    <submittedName>
        <fullName evidence="1">Uncharacterized protein</fullName>
    </submittedName>
</protein>
<name>A0ABP4YUG1_9ACTN</name>
<organism evidence="1 2">
    <name type="scientific">Luedemannella flava</name>
    <dbReference type="NCBI Taxonomy" id="349316"/>
    <lineage>
        <taxon>Bacteria</taxon>
        <taxon>Bacillati</taxon>
        <taxon>Actinomycetota</taxon>
        <taxon>Actinomycetes</taxon>
        <taxon>Micromonosporales</taxon>
        <taxon>Micromonosporaceae</taxon>
        <taxon>Luedemannella</taxon>
    </lineage>
</organism>